<sequence length="271" mass="29604">MEKQLEELVAAVLAAAKYRHVSPDFVRAVGARELAIRPNLKAAIKATKNVLHQAGGAFQDAPIDYARALARLQEAAAVDPSPAAEPLRAACRAIMAGHTSTRERLPILDTFFATTLAAVPPLGRVLDVACGLNPLARPWMPLPPTAEYVAYDIYGDQIDFLNHAFALLGYPGRAEVRDVIGRPPSEPADVALVLKTLPCLEAVDRHAPARLLDTLDTPLLLVSFPAQSLGGRRKGMAAHYEARFMQLVNERGWLAERFEFQTELAFLVRKN</sequence>
<evidence type="ECO:0000256" key="3">
    <source>
        <dbReference type="ARBA" id="ARBA00012300"/>
    </source>
</evidence>
<keyword evidence="13" id="KW-1185">Reference proteome</keyword>
<evidence type="ECO:0000256" key="6">
    <source>
        <dbReference type="ARBA" id="ARBA00022603"/>
    </source>
</evidence>
<dbReference type="Proteomes" id="UP000215027">
    <property type="component" value="Chromosome I"/>
</dbReference>
<feature type="binding site" evidence="11">
    <location>
        <position position="129"/>
    </location>
    <ligand>
        <name>S-adenosyl-L-methionine</name>
        <dbReference type="ChEBI" id="CHEBI:59789"/>
    </ligand>
</feature>
<comment type="similarity">
    <text evidence="2">Belongs to the methyltransferase superfamily. Aminoglycoside resistance family.</text>
</comment>
<organism evidence="12 13">
    <name type="scientific">Candidatus Promineifilum breve</name>
    <dbReference type="NCBI Taxonomy" id="1806508"/>
    <lineage>
        <taxon>Bacteria</taxon>
        <taxon>Bacillati</taxon>
        <taxon>Chloroflexota</taxon>
        <taxon>Ardenticatenia</taxon>
        <taxon>Candidatus Promineifilales</taxon>
        <taxon>Candidatus Promineifilaceae</taxon>
        <taxon>Candidatus Promineifilum</taxon>
    </lineage>
</organism>
<evidence type="ECO:0000256" key="8">
    <source>
        <dbReference type="ARBA" id="ARBA00022691"/>
    </source>
</evidence>
<dbReference type="InterPro" id="IPR025981">
    <property type="entry name" value="rRNA_MeTrfase"/>
</dbReference>
<dbReference type="Gene3D" id="3.40.50.150">
    <property type="entry name" value="Vaccinia Virus protein VP39"/>
    <property type="match status" value="1"/>
</dbReference>
<dbReference type="Pfam" id="PF07091">
    <property type="entry name" value="FmrO"/>
    <property type="match status" value="1"/>
</dbReference>
<evidence type="ECO:0000313" key="12">
    <source>
        <dbReference type="EMBL" id="CUS04654.2"/>
    </source>
</evidence>
<evidence type="ECO:0000256" key="10">
    <source>
        <dbReference type="ARBA" id="ARBA00033062"/>
    </source>
</evidence>
<evidence type="ECO:0000256" key="5">
    <source>
        <dbReference type="ARBA" id="ARBA00022552"/>
    </source>
</evidence>
<dbReference type="Gene3D" id="1.10.8.10">
    <property type="entry name" value="DNA helicase RuvA subunit, C-terminal domain"/>
    <property type="match status" value="1"/>
</dbReference>
<dbReference type="OrthoDB" id="3352509at2"/>
<evidence type="ECO:0000256" key="4">
    <source>
        <dbReference type="ARBA" id="ARBA00015154"/>
    </source>
</evidence>
<dbReference type="InterPro" id="IPR010769">
    <property type="entry name" value="rRNA_MeTrfase_GmN_bac"/>
</dbReference>
<dbReference type="GO" id="GO:0046677">
    <property type="term" value="P:response to antibiotic"/>
    <property type="evidence" value="ECO:0007669"/>
    <property type="project" value="UniProtKB-KW"/>
</dbReference>
<gene>
    <name evidence="12" type="ORF">CFX0092_A2776</name>
</gene>
<evidence type="ECO:0000256" key="9">
    <source>
        <dbReference type="ARBA" id="ARBA00023251"/>
    </source>
</evidence>
<dbReference type="InterPro" id="IPR029063">
    <property type="entry name" value="SAM-dependent_MTases_sf"/>
</dbReference>
<keyword evidence="9" id="KW-0046">Antibiotic resistance</keyword>
<dbReference type="RefSeq" id="WP_095043960.1">
    <property type="nucleotide sequence ID" value="NZ_LN890655.1"/>
</dbReference>
<dbReference type="SUPFAM" id="SSF53335">
    <property type="entry name" value="S-adenosyl-L-methionine-dependent methyltransferases"/>
    <property type="match status" value="1"/>
</dbReference>
<evidence type="ECO:0000256" key="11">
    <source>
        <dbReference type="PIRSR" id="PIRSR015852-1"/>
    </source>
</evidence>
<keyword evidence="8 11" id="KW-0949">S-adenosyl-L-methionine</keyword>
<accession>A0A160T494</accession>
<keyword evidence="7" id="KW-0808">Transferase</keyword>
<name>A0A160T494_9CHLR</name>
<feature type="binding site" evidence="11">
    <location>
        <begin position="98"/>
        <end position="104"/>
    </location>
    <ligand>
        <name>S-adenosyl-L-methionine</name>
        <dbReference type="ChEBI" id="CHEBI:59789"/>
    </ligand>
</feature>
<dbReference type="EMBL" id="LN890655">
    <property type="protein sequence ID" value="CUS04654.2"/>
    <property type="molecule type" value="Genomic_DNA"/>
</dbReference>
<evidence type="ECO:0000256" key="1">
    <source>
        <dbReference type="ARBA" id="ARBA00001643"/>
    </source>
</evidence>
<comment type="catalytic activity">
    <reaction evidence="1">
        <text>guanosine(1405) in 16S rRNA + S-adenosyl-L-methionine = N(7)-methylguanosine(1405) in 16S rRNA + S-adenosyl-L-homocysteine</text>
        <dbReference type="Rhea" id="RHEA:42772"/>
        <dbReference type="Rhea" id="RHEA-COMP:10225"/>
        <dbReference type="Rhea" id="RHEA-COMP:10226"/>
        <dbReference type="ChEBI" id="CHEBI:57856"/>
        <dbReference type="ChEBI" id="CHEBI:59789"/>
        <dbReference type="ChEBI" id="CHEBI:74269"/>
        <dbReference type="ChEBI" id="CHEBI:74480"/>
        <dbReference type="EC" id="2.1.1.179"/>
    </reaction>
</comment>
<evidence type="ECO:0000256" key="7">
    <source>
        <dbReference type="ARBA" id="ARBA00022679"/>
    </source>
</evidence>
<protein>
    <recommendedName>
        <fullName evidence="4">16S rRNA (guanine(1405)-N(7))-methyltransferase</fullName>
        <ecNumber evidence="3">2.1.1.179</ecNumber>
    </recommendedName>
    <alternativeName>
        <fullName evidence="10">16S rRNA m7G1405 methyltransferase</fullName>
    </alternativeName>
</protein>
<proteinExistence type="inferred from homology"/>
<dbReference type="GO" id="GO:0008649">
    <property type="term" value="F:rRNA methyltransferase activity"/>
    <property type="evidence" value="ECO:0007669"/>
    <property type="project" value="InterPro"/>
</dbReference>
<keyword evidence="5" id="KW-0698">rRNA processing</keyword>
<evidence type="ECO:0000256" key="2">
    <source>
        <dbReference type="ARBA" id="ARBA00005487"/>
    </source>
</evidence>
<reference evidence="12" key="1">
    <citation type="submission" date="2016-01" db="EMBL/GenBank/DDBJ databases">
        <authorList>
            <person name="Mcilroy J.S."/>
            <person name="Karst M S."/>
            <person name="Albertsen M."/>
        </authorList>
    </citation>
    <scope>NUCLEOTIDE SEQUENCE</scope>
    <source>
        <strain evidence="12">Cfx-K</strain>
    </source>
</reference>
<dbReference type="KEGG" id="pbf:CFX0092_A2776"/>
<dbReference type="PIRSF" id="PIRSF015852">
    <property type="entry name" value="RRNA_mtase_Grm"/>
    <property type="match status" value="1"/>
</dbReference>
<feature type="binding site" evidence="11">
    <location>
        <position position="152"/>
    </location>
    <ligand>
        <name>S-adenosyl-L-methionine</name>
        <dbReference type="ChEBI" id="CHEBI:59789"/>
    </ligand>
</feature>
<dbReference type="EC" id="2.1.1.179" evidence="3"/>
<feature type="binding site" evidence="11">
    <location>
        <begin position="178"/>
        <end position="179"/>
    </location>
    <ligand>
        <name>S-adenosyl-L-methionine</name>
        <dbReference type="ChEBI" id="CHEBI:59789"/>
    </ligand>
</feature>
<dbReference type="AlphaFoldDB" id="A0A160T494"/>
<keyword evidence="6 12" id="KW-0489">Methyltransferase</keyword>
<feature type="binding site" evidence="11">
    <location>
        <position position="194"/>
    </location>
    <ligand>
        <name>S-adenosyl-L-methionine</name>
        <dbReference type="ChEBI" id="CHEBI:59789"/>
    </ligand>
</feature>
<evidence type="ECO:0000313" key="13">
    <source>
        <dbReference type="Proteomes" id="UP000215027"/>
    </source>
</evidence>